<evidence type="ECO:0000256" key="1">
    <source>
        <dbReference type="SAM" id="MobiDB-lite"/>
    </source>
</evidence>
<comment type="caution">
    <text evidence="3">The sequence shown here is derived from an EMBL/GenBank/DDBJ whole genome shotgun (WGS) entry which is preliminary data.</text>
</comment>
<dbReference type="OrthoDB" id="6244550at2759"/>
<dbReference type="GO" id="GO:0005737">
    <property type="term" value="C:cytoplasm"/>
    <property type="evidence" value="ECO:0007669"/>
    <property type="project" value="TreeGrafter"/>
</dbReference>
<proteinExistence type="predicted"/>
<organism evidence="3 4">
    <name type="scientific">Modicella reniformis</name>
    <dbReference type="NCBI Taxonomy" id="1440133"/>
    <lineage>
        <taxon>Eukaryota</taxon>
        <taxon>Fungi</taxon>
        <taxon>Fungi incertae sedis</taxon>
        <taxon>Mucoromycota</taxon>
        <taxon>Mortierellomycotina</taxon>
        <taxon>Mortierellomycetes</taxon>
        <taxon>Mortierellales</taxon>
        <taxon>Mortierellaceae</taxon>
        <taxon>Modicella</taxon>
    </lineage>
</organism>
<protein>
    <recommendedName>
        <fullName evidence="2">DH domain-containing protein</fullName>
    </recommendedName>
</protein>
<keyword evidence="4" id="KW-1185">Reference proteome</keyword>
<sequence>MSPTLPMGMTPPRPFHLGPGEAPRPFPGFAHQPVSPHLQRPTTEQPFSGQLRLLNPLNDLSESEKEYVSDLKTLLQRVSAGWTQESLPPMEVDEMLKNIEDIHSINRKLAKRLSDVMSSEDVTKELGVVLIWFVDVMEAPYSNYCRTHVPHLDNWPEIINNSRLQNILSEIAAEQMQHVTLDSFLMKPIDRLHYYRRLYMRLLDSSERGNPDFNTLEAAFMRVDTILRLVTVDVPGTSNHPASPSLSGVSSMSALRSALPSPPIKDQTSPKFPPQAKNPISPALPPSPMSPGMSPNHRPQQSASNSMRTAESMLELETSLDTSKVLDLFTMQPKSCALSLALIEREVVIRGNFCFSISADNGMEDRFEDGHILLLSDLLLMCRTKTPQEIDSNSEGNQSS</sequence>
<dbReference type="Proteomes" id="UP000749646">
    <property type="component" value="Unassembled WGS sequence"/>
</dbReference>
<evidence type="ECO:0000313" key="4">
    <source>
        <dbReference type="Proteomes" id="UP000749646"/>
    </source>
</evidence>
<dbReference type="PANTHER" id="PTHR12673:SF159">
    <property type="entry name" value="LD03170P"/>
    <property type="match status" value="1"/>
</dbReference>
<feature type="region of interest" description="Disordered" evidence="1">
    <location>
        <begin position="237"/>
        <end position="314"/>
    </location>
</feature>
<dbReference type="PROSITE" id="PS50010">
    <property type="entry name" value="DH_2"/>
    <property type="match status" value="1"/>
</dbReference>
<feature type="domain" description="DH" evidence="2">
    <location>
        <begin position="52"/>
        <end position="233"/>
    </location>
</feature>
<dbReference type="SUPFAM" id="SSF48065">
    <property type="entry name" value="DBL homology domain (DH-domain)"/>
    <property type="match status" value="1"/>
</dbReference>
<reference evidence="3" key="1">
    <citation type="journal article" date="2020" name="Fungal Divers.">
        <title>Resolving the Mortierellaceae phylogeny through synthesis of multi-gene phylogenetics and phylogenomics.</title>
        <authorList>
            <person name="Vandepol N."/>
            <person name="Liber J."/>
            <person name="Desiro A."/>
            <person name="Na H."/>
            <person name="Kennedy M."/>
            <person name="Barry K."/>
            <person name="Grigoriev I.V."/>
            <person name="Miller A.N."/>
            <person name="O'Donnell K."/>
            <person name="Stajich J.E."/>
            <person name="Bonito G."/>
        </authorList>
    </citation>
    <scope>NUCLEOTIDE SEQUENCE</scope>
    <source>
        <strain evidence="3">MES-2147</strain>
    </source>
</reference>
<gene>
    <name evidence="3" type="ORF">BGZ65_006151</name>
</gene>
<dbReference type="AlphaFoldDB" id="A0A9P6LSF2"/>
<dbReference type="InterPro" id="IPR000219">
    <property type="entry name" value="DH_dom"/>
</dbReference>
<feature type="region of interest" description="Disordered" evidence="1">
    <location>
        <begin position="1"/>
        <end position="45"/>
    </location>
</feature>
<dbReference type="SMART" id="SM00325">
    <property type="entry name" value="RhoGEF"/>
    <property type="match status" value="1"/>
</dbReference>
<feature type="compositionally biased region" description="Polar residues" evidence="1">
    <location>
        <begin position="237"/>
        <end position="254"/>
    </location>
</feature>
<dbReference type="GO" id="GO:0005085">
    <property type="term" value="F:guanyl-nucleotide exchange factor activity"/>
    <property type="evidence" value="ECO:0007669"/>
    <property type="project" value="InterPro"/>
</dbReference>
<dbReference type="Gene3D" id="1.20.900.10">
    <property type="entry name" value="Dbl homology (DH) domain"/>
    <property type="match status" value="1"/>
</dbReference>
<dbReference type="Pfam" id="PF00621">
    <property type="entry name" value="RhoGEF"/>
    <property type="match status" value="1"/>
</dbReference>
<name>A0A9P6LSF2_9FUNG</name>
<accession>A0A9P6LSF2</accession>
<dbReference type="InterPro" id="IPR035899">
    <property type="entry name" value="DBL_dom_sf"/>
</dbReference>
<evidence type="ECO:0000259" key="2">
    <source>
        <dbReference type="PROSITE" id="PS50010"/>
    </source>
</evidence>
<dbReference type="PANTHER" id="PTHR12673">
    <property type="entry name" value="FACIOGENITAL DYSPLASIA PROTEIN"/>
    <property type="match status" value="1"/>
</dbReference>
<dbReference type="EMBL" id="JAAAHW010010230">
    <property type="protein sequence ID" value="KAF9928653.1"/>
    <property type="molecule type" value="Genomic_DNA"/>
</dbReference>
<dbReference type="InterPro" id="IPR051092">
    <property type="entry name" value="FYVE_RhoGEF_PH"/>
</dbReference>
<evidence type="ECO:0000313" key="3">
    <source>
        <dbReference type="EMBL" id="KAF9928653.1"/>
    </source>
</evidence>
<feature type="non-terminal residue" evidence="3">
    <location>
        <position position="400"/>
    </location>
</feature>
<feature type="compositionally biased region" description="Polar residues" evidence="1">
    <location>
        <begin position="297"/>
        <end position="309"/>
    </location>
</feature>